<sequence>MTMPLTIQIENVSKMYRLGQLGTGTISHDLN</sequence>
<dbReference type="EMBL" id="BARS01034161">
    <property type="protein sequence ID" value="GAG19112.1"/>
    <property type="molecule type" value="Genomic_DNA"/>
</dbReference>
<dbReference type="AlphaFoldDB" id="X0W769"/>
<gene>
    <name evidence="1" type="ORF">S01H1_52816</name>
</gene>
<accession>X0W769</accession>
<reference evidence="1" key="1">
    <citation type="journal article" date="2014" name="Front. Microbiol.">
        <title>High frequency of phylogenetically diverse reductive dehalogenase-homologous genes in deep subseafloor sedimentary metagenomes.</title>
        <authorList>
            <person name="Kawai M."/>
            <person name="Futagami T."/>
            <person name="Toyoda A."/>
            <person name="Takaki Y."/>
            <person name="Nishi S."/>
            <person name="Hori S."/>
            <person name="Arai W."/>
            <person name="Tsubouchi T."/>
            <person name="Morono Y."/>
            <person name="Uchiyama I."/>
            <person name="Ito T."/>
            <person name="Fujiyama A."/>
            <person name="Inagaki F."/>
            <person name="Takami H."/>
        </authorList>
    </citation>
    <scope>NUCLEOTIDE SEQUENCE</scope>
    <source>
        <strain evidence="1">Expedition CK06-06</strain>
    </source>
</reference>
<organism evidence="1">
    <name type="scientific">marine sediment metagenome</name>
    <dbReference type="NCBI Taxonomy" id="412755"/>
    <lineage>
        <taxon>unclassified sequences</taxon>
        <taxon>metagenomes</taxon>
        <taxon>ecological metagenomes</taxon>
    </lineage>
</organism>
<name>X0W769_9ZZZZ</name>
<feature type="non-terminal residue" evidence="1">
    <location>
        <position position="31"/>
    </location>
</feature>
<protein>
    <submittedName>
        <fullName evidence="1">Uncharacterized protein</fullName>
    </submittedName>
</protein>
<evidence type="ECO:0000313" key="1">
    <source>
        <dbReference type="EMBL" id="GAG19112.1"/>
    </source>
</evidence>
<proteinExistence type="predicted"/>
<comment type="caution">
    <text evidence="1">The sequence shown here is derived from an EMBL/GenBank/DDBJ whole genome shotgun (WGS) entry which is preliminary data.</text>
</comment>